<dbReference type="Proteomes" id="UP000026915">
    <property type="component" value="Chromosome 9"/>
</dbReference>
<feature type="compositionally biased region" description="Polar residues" evidence="1">
    <location>
        <begin position="1"/>
        <end position="23"/>
    </location>
</feature>
<name>A0A061GUH9_THECC</name>
<evidence type="ECO:0000256" key="1">
    <source>
        <dbReference type="SAM" id="MobiDB-lite"/>
    </source>
</evidence>
<dbReference type="AlphaFoldDB" id="A0A061GUH9"/>
<dbReference type="Gramene" id="EOY32822">
    <property type="protein sequence ID" value="EOY32822"/>
    <property type="gene ID" value="TCM_040843"/>
</dbReference>
<accession>A0A061GUH9</accession>
<keyword evidence="3" id="KW-1185">Reference proteome</keyword>
<evidence type="ECO:0000313" key="2">
    <source>
        <dbReference type="EMBL" id="EOY32822.1"/>
    </source>
</evidence>
<dbReference type="HOGENOM" id="CLU_2946326_0_0_1"/>
<evidence type="ECO:0000313" key="3">
    <source>
        <dbReference type="Proteomes" id="UP000026915"/>
    </source>
</evidence>
<gene>
    <name evidence="2" type="ORF">TCM_040843</name>
</gene>
<dbReference type="EMBL" id="CM001887">
    <property type="protein sequence ID" value="EOY32822.1"/>
    <property type="molecule type" value="Genomic_DNA"/>
</dbReference>
<feature type="region of interest" description="Disordered" evidence="1">
    <location>
        <begin position="1"/>
        <end position="26"/>
    </location>
</feature>
<sequence>MQEPPQNSNLETCSVPDSESCNTSSKFRFSSSFDTRRSVRLEQQLFIPMVKKESQRIFNG</sequence>
<protein>
    <submittedName>
        <fullName evidence="2">Uncharacterized protein</fullName>
    </submittedName>
</protein>
<proteinExistence type="predicted"/>
<organism evidence="2 3">
    <name type="scientific">Theobroma cacao</name>
    <name type="common">Cacao</name>
    <name type="synonym">Cocoa</name>
    <dbReference type="NCBI Taxonomy" id="3641"/>
    <lineage>
        <taxon>Eukaryota</taxon>
        <taxon>Viridiplantae</taxon>
        <taxon>Streptophyta</taxon>
        <taxon>Embryophyta</taxon>
        <taxon>Tracheophyta</taxon>
        <taxon>Spermatophyta</taxon>
        <taxon>Magnoliopsida</taxon>
        <taxon>eudicotyledons</taxon>
        <taxon>Gunneridae</taxon>
        <taxon>Pentapetalae</taxon>
        <taxon>rosids</taxon>
        <taxon>malvids</taxon>
        <taxon>Malvales</taxon>
        <taxon>Malvaceae</taxon>
        <taxon>Byttnerioideae</taxon>
        <taxon>Theobroma</taxon>
    </lineage>
</organism>
<dbReference type="InParanoid" id="A0A061GUH9"/>
<reference evidence="2 3" key="1">
    <citation type="journal article" date="2013" name="Genome Biol.">
        <title>The genome sequence of the most widely cultivated cacao type and its use to identify candidate genes regulating pod color.</title>
        <authorList>
            <person name="Motamayor J.C."/>
            <person name="Mockaitis K."/>
            <person name="Schmutz J."/>
            <person name="Haiminen N."/>
            <person name="Iii D.L."/>
            <person name="Cornejo O."/>
            <person name="Findley S.D."/>
            <person name="Zheng P."/>
            <person name="Utro F."/>
            <person name="Royaert S."/>
            <person name="Saski C."/>
            <person name="Jenkins J."/>
            <person name="Podicheti R."/>
            <person name="Zhao M."/>
            <person name="Scheffler B.E."/>
            <person name="Stack J.C."/>
            <person name="Feltus F.A."/>
            <person name="Mustiga G.M."/>
            <person name="Amores F."/>
            <person name="Phillips W."/>
            <person name="Marelli J.P."/>
            <person name="May G.D."/>
            <person name="Shapiro H."/>
            <person name="Ma J."/>
            <person name="Bustamante C.D."/>
            <person name="Schnell R.J."/>
            <person name="Main D."/>
            <person name="Gilbert D."/>
            <person name="Parida L."/>
            <person name="Kuhn D.N."/>
        </authorList>
    </citation>
    <scope>NUCLEOTIDE SEQUENCE [LARGE SCALE GENOMIC DNA]</scope>
    <source>
        <strain evidence="3">cv. Matina 1-6</strain>
    </source>
</reference>